<dbReference type="AlphaFoldDB" id="A0A2V3PU92"/>
<proteinExistence type="predicted"/>
<name>A0A2V3PU92_9BACT</name>
<feature type="chain" id="PRO_5015977370" description="DUF3829 domain-containing protein" evidence="1">
    <location>
        <begin position="21"/>
        <end position="312"/>
    </location>
</feature>
<dbReference type="Proteomes" id="UP000247973">
    <property type="component" value="Unassembled WGS sequence"/>
</dbReference>
<evidence type="ECO:0000313" key="2">
    <source>
        <dbReference type="EMBL" id="PXV69280.1"/>
    </source>
</evidence>
<organism evidence="2 3">
    <name type="scientific">Dysgonomonas alginatilytica</name>
    <dbReference type="NCBI Taxonomy" id="1605892"/>
    <lineage>
        <taxon>Bacteria</taxon>
        <taxon>Pseudomonadati</taxon>
        <taxon>Bacteroidota</taxon>
        <taxon>Bacteroidia</taxon>
        <taxon>Bacteroidales</taxon>
        <taxon>Dysgonomonadaceae</taxon>
        <taxon>Dysgonomonas</taxon>
    </lineage>
</organism>
<evidence type="ECO:0008006" key="4">
    <source>
        <dbReference type="Google" id="ProtNLM"/>
    </source>
</evidence>
<evidence type="ECO:0000313" key="3">
    <source>
        <dbReference type="Proteomes" id="UP000247973"/>
    </source>
</evidence>
<dbReference type="RefSeq" id="WP_146212684.1">
    <property type="nucleotide sequence ID" value="NZ_QICL01000001.1"/>
</dbReference>
<dbReference type="EMBL" id="QICL01000001">
    <property type="protein sequence ID" value="PXV69280.1"/>
    <property type="molecule type" value="Genomic_DNA"/>
</dbReference>
<sequence>MRFKLTFLAAMLLMSLTAMSQQKNYTKAELDASNIIRLCNSVIELSNKNRTSADNYKSMLSTAESNLSKLKRNPNIQPFFVNYKNFEACFGDQKEYAAAYKGAPEFAEKKEIANAITLADKNVANAVKWAAAISGYFSEKEYLTDTEFAKYPAMQDSLTFYFQKGYNGWSEASRLASKAGNDAELILLQKSKIAEFIIPMKSDLNGLEAIFELFNQETVDNAQVKAGISAVSKSVALNKDISTKDVKKLNDIYYKEVFQNFYGKSEEALKAMDALNLELETNPQSGRLNSLYSSAMSSYKGVVEAYNTFISQ</sequence>
<dbReference type="OrthoDB" id="995754at2"/>
<comment type="caution">
    <text evidence="2">The sequence shown here is derived from an EMBL/GenBank/DDBJ whole genome shotgun (WGS) entry which is preliminary data.</text>
</comment>
<keyword evidence="3" id="KW-1185">Reference proteome</keyword>
<gene>
    <name evidence="2" type="ORF">CLV62_101549</name>
</gene>
<feature type="signal peptide" evidence="1">
    <location>
        <begin position="1"/>
        <end position="20"/>
    </location>
</feature>
<evidence type="ECO:0000256" key="1">
    <source>
        <dbReference type="SAM" id="SignalP"/>
    </source>
</evidence>
<keyword evidence="1" id="KW-0732">Signal</keyword>
<accession>A0A2V3PU92</accession>
<reference evidence="2 3" key="1">
    <citation type="submission" date="2018-03" db="EMBL/GenBank/DDBJ databases">
        <title>Genomic Encyclopedia of Archaeal and Bacterial Type Strains, Phase II (KMG-II): from individual species to whole genera.</title>
        <authorList>
            <person name="Goeker M."/>
        </authorList>
    </citation>
    <scope>NUCLEOTIDE SEQUENCE [LARGE SCALE GENOMIC DNA]</scope>
    <source>
        <strain evidence="2 3">DSM 100214</strain>
    </source>
</reference>
<protein>
    <recommendedName>
        <fullName evidence="4">DUF3829 domain-containing protein</fullName>
    </recommendedName>
</protein>